<comment type="cofactor">
    <cofactor evidence="1">
        <name>pyridoxal 5'-phosphate</name>
        <dbReference type="ChEBI" id="CHEBI:597326"/>
    </cofactor>
</comment>
<evidence type="ECO:0000256" key="2">
    <source>
        <dbReference type="ARBA" id="ARBA00008639"/>
    </source>
</evidence>
<dbReference type="InterPro" id="IPR027278">
    <property type="entry name" value="ACCD_DCysDesulf"/>
</dbReference>
<dbReference type="GO" id="GO:1901605">
    <property type="term" value="P:alpha-amino acid metabolic process"/>
    <property type="evidence" value="ECO:0007669"/>
    <property type="project" value="UniProtKB-ARBA"/>
</dbReference>
<name>A0A1Y2MVV1_PSEAH</name>
<dbReference type="Gene3D" id="3.40.50.1100">
    <property type="match status" value="2"/>
</dbReference>
<gene>
    <name evidence="7" type="primary">dcyD_2</name>
    <name evidence="7" type="ORF">BG845_03961</name>
</gene>
<keyword evidence="7" id="KW-0456">Lyase</keyword>
<feature type="modified residue" description="N6-(pyridoxal phosphate)lysine" evidence="5">
    <location>
        <position position="66"/>
    </location>
</feature>
<evidence type="ECO:0000256" key="3">
    <source>
        <dbReference type="ARBA" id="ARBA00022898"/>
    </source>
</evidence>
<protein>
    <submittedName>
        <fullName evidence="7">D-cysteine desulfhydrase</fullName>
        <ecNumber evidence="7">4.4.1.15</ecNumber>
    </submittedName>
</protein>
<comment type="similarity">
    <text evidence="2">Belongs to the ACC deaminase/D-cysteine desulfhydrase family.</text>
</comment>
<dbReference type="EC" id="4.4.1.15" evidence="7"/>
<dbReference type="Pfam" id="PF00291">
    <property type="entry name" value="PALP"/>
    <property type="match status" value="1"/>
</dbReference>
<dbReference type="OrthoDB" id="9801249at2"/>
<keyword evidence="8" id="KW-1185">Reference proteome</keyword>
<evidence type="ECO:0000313" key="7">
    <source>
        <dbReference type="EMBL" id="OSY38758.1"/>
    </source>
</evidence>
<dbReference type="SUPFAM" id="SSF53686">
    <property type="entry name" value="Tryptophan synthase beta subunit-like PLP-dependent enzymes"/>
    <property type="match status" value="1"/>
</dbReference>
<dbReference type="InterPro" id="IPR036052">
    <property type="entry name" value="TrpB-like_PALP_sf"/>
</dbReference>
<reference evidence="7 8" key="1">
    <citation type="submission" date="2016-09" db="EMBL/GenBank/DDBJ databases">
        <title>Pseudonocardia autotrophica DSM535, a candidate organism with high potential of specific P450 cytochromes.</title>
        <authorList>
            <person name="Grumaz C."/>
            <person name="Vainshtein Y."/>
            <person name="Kirstahler P."/>
            <person name="Sohn K."/>
        </authorList>
    </citation>
    <scope>NUCLEOTIDE SEQUENCE [LARGE SCALE GENOMIC DNA]</scope>
    <source>
        <strain evidence="7 8">DSM 535</strain>
    </source>
</reference>
<keyword evidence="3 5" id="KW-0663">Pyridoxal phosphate</keyword>
<dbReference type="InterPro" id="IPR001926">
    <property type="entry name" value="TrpB-like_PALP"/>
</dbReference>
<dbReference type="Proteomes" id="UP000194360">
    <property type="component" value="Unassembled WGS sequence"/>
</dbReference>
<evidence type="ECO:0000313" key="8">
    <source>
        <dbReference type="Proteomes" id="UP000194360"/>
    </source>
</evidence>
<dbReference type="PIRSF" id="PIRSF006278">
    <property type="entry name" value="ACCD_DCysDesulf"/>
    <property type="match status" value="1"/>
</dbReference>
<sequence length="315" mass="34198">MRTIVAGQVPRSNGRRRPTLRSVDQAWEAELRLPTPLVELRDPLFGRCRVLLKRDDLIHPDVPGNKWRKLKYLVRDARDRGAGTLLTFGGAHSNHVRAVAALGERLGLRTVGVIRGEEQPTNPGLRRAEERGMTLHYLDRATYRRKTEPDVLAALRDRFGGAYVVPEGGTTPFAFPGLAELVHELDRPYDAVVCAVGTGGTLAGIAAALPAGRRALGISVLRGARSLDAEVTALHRSALRRSLDNWTIDHRFHCGGFARRDAALDEFLARFADRHGWTPDPVYVGKALFGLSVLAGAGAFDGETVVALVSGPGTG</sequence>
<dbReference type="AlphaFoldDB" id="A0A1Y2MVV1"/>
<accession>A0A1Y2MVV1</accession>
<feature type="domain" description="Tryptophan synthase beta chain-like PALP" evidence="6">
    <location>
        <begin position="33"/>
        <end position="311"/>
    </location>
</feature>
<evidence type="ECO:0000256" key="4">
    <source>
        <dbReference type="PIRSR" id="PIRSR006278-1"/>
    </source>
</evidence>
<proteinExistence type="inferred from homology"/>
<dbReference type="STRING" id="2074.BG845_03961"/>
<comment type="caution">
    <text evidence="7">The sequence shown here is derived from an EMBL/GenBank/DDBJ whole genome shotgun (WGS) entry which is preliminary data.</text>
</comment>
<evidence type="ECO:0000256" key="5">
    <source>
        <dbReference type="PIRSR" id="PIRSR006278-2"/>
    </source>
</evidence>
<evidence type="ECO:0000256" key="1">
    <source>
        <dbReference type="ARBA" id="ARBA00001933"/>
    </source>
</evidence>
<dbReference type="GO" id="GO:0019148">
    <property type="term" value="F:D-cysteine desulfhydrase activity"/>
    <property type="evidence" value="ECO:0007669"/>
    <property type="project" value="UniProtKB-EC"/>
</dbReference>
<feature type="active site" description="Nucleophile" evidence="4">
    <location>
        <position position="93"/>
    </location>
</feature>
<dbReference type="PANTHER" id="PTHR43780:SF2">
    <property type="entry name" value="1-AMINOCYCLOPROPANE-1-CARBOXYLATE DEAMINASE-RELATED"/>
    <property type="match status" value="1"/>
</dbReference>
<dbReference type="PANTHER" id="PTHR43780">
    <property type="entry name" value="1-AMINOCYCLOPROPANE-1-CARBOXYLATE DEAMINASE-RELATED"/>
    <property type="match status" value="1"/>
</dbReference>
<dbReference type="EMBL" id="MIGB01000021">
    <property type="protein sequence ID" value="OSY38758.1"/>
    <property type="molecule type" value="Genomic_DNA"/>
</dbReference>
<organism evidence="7 8">
    <name type="scientific">Pseudonocardia autotrophica</name>
    <name type="common">Amycolata autotrophica</name>
    <name type="synonym">Nocardia autotrophica</name>
    <dbReference type="NCBI Taxonomy" id="2074"/>
    <lineage>
        <taxon>Bacteria</taxon>
        <taxon>Bacillati</taxon>
        <taxon>Actinomycetota</taxon>
        <taxon>Actinomycetes</taxon>
        <taxon>Pseudonocardiales</taxon>
        <taxon>Pseudonocardiaceae</taxon>
        <taxon>Pseudonocardia</taxon>
    </lineage>
</organism>
<evidence type="ECO:0000259" key="6">
    <source>
        <dbReference type="Pfam" id="PF00291"/>
    </source>
</evidence>